<keyword evidence="6" id="KW-0325">Glycoprotein</keyword>
<dbReference type="InterPro" id="IPR000800">
    <property type="entry name" value="Notch_dom"/>
</dbReference>
<keyword evidence="5" id="KW-1015">Disulfide bond</keyword>
<evidence type="ECO:0000256" key="5">
    <source>
        <dbReference type="ARBA" id="ARBA00023157"/>
    </source>
</evidence>
<evidence type="ECO:0000256" key="2">
    <source>
        <dbReference type="ARBA" id="ARBA00022737"/>
    </source>
</evidence>
<dbReference type="Gene3D" id="3.30.300.320">
    <property type="match status" value="1"/>
</dbReference>
<keyword evidence="1" id="KW-0812">Transmembrane</keyword>
<comment type="caution">
    <text evidence="9">The sequence shown here is derived from an EMBL/GenBank/DDBJ whole genome shotgun (WGS) entry which is preliminary data.</text>
</comment>
<evidence type="ECO:0000256" key="6">
    <source>
        <dbReference type="ARBA" id="ARBA00023180"/>
    </source>
</evidence>
<evidence type="ECO:0000256" key="7">
    <source>
        <dbReference type="ARBA" id="ARBA00046288"/>
    </source>
</evidence>
<evidence type="ECO:0000313" key="9">
    <source>
        <dbReference type="EMBL" id="CAF4969845.1"/>
    </source>
</evidence>
<gene>
    <name evidence="9" type="ORF">UJA718_LOCUS48702</name>
</gene>
<comment type="subcellular location">
    <subcellularLocation>
        <location evidence="7">Endomembrane system</location>
        <topology evidence="7">Single-pass type I membrane protein</topology>
    </subcellularLocation>
</comment>
<reference evidence="9" key="1">
    <citation type="submission" date="2021-02" db="EMBL/GenBank/DDBJ databases">
        <authorList>
            <person name="Nowell W R."/>
        </authorList>
    </citation>
    <scope>NUCLEOTIDE SEQUENCE</scope>
</reference>
<dbReference type="InterPro" id="IPR035993">
    <property type="entry name" value="Notch-like_dom_sf"/>
</dbReference>
<evidence type="ECO:0000259" key="8">
    <source>
        <dbReference type="SMART" id="SM00004"/>
    </source>
</evidence>
<evidence type="ECO:0000256" key="3">
    <source>
        <dbReference type="ARBA" id="ARBA00022989"/>
    </source>
</evidence>
<dbReference type="EMBL" id="CAJOBP010098711">
    <property type="protein sequence ID" value="CAF4969845.1"/>
    <property type="molecule type" value="Genomic_DNA"/>
</dbReference>
<dbReference type="SMART" id="SM00004">
    <property type="entry name" value="NL"/>
    <property type="match status" value="1"/>
</dbReference>
<evidence type="ECO:0000256" key="4">
    <source>
        <dbReference type="ARBA" id="ARBA00023136"/>
    </source>
</evidence>
<feature type="domain" description="LNR" evidence="8">
    <location>
        <begin position="9"/>
        <end position="47"/>
    </location>
</feature>
<feature type="non-terminal residue" evidence="9">
    <location>
        <position position="57"/>
    </location>
</feature>
<keyword evidence="2" id="KW-0677">Repeat</keyword>
<proteinExistence type="predicted"/>
<feature type="non-terminal residue" evidence="9">
    <location>
        <position position="1"/>
    </location>
</feature>
<keyword evidence="4" id="KW-0472">Membrane</keyword>
<keyword evidence="3" id="KW-1133">Transmembrane helix</keyword>
<dbReference type="Proteomes" id="UP000663873">
    <property type="component" value="Unassembled WGS sequence"/>
</dbReference>
<accession>A0A821YU87</accession>
<dbReference type="GO" id="GO:0012505">
    <property type="term" value="C:endomembrane system"/>
    <property type="evidence" value="ECO:0007669"/>
    <property type="project" value="UniProtKB-SubCell"/>
</dbReference>
<sequence>ECLLDGFDCDRQLSTCNISYCQSQVLNGICNHECNKIGCDYDRDDCVPTYNDGLLGT</sequence>
<dbReference type="SUPFAM" id="SSF90193">
    <property type="entry name" value="Notch domain"/>
    <property type="match status" value="1"/>
</dbReference>
<evidence type="ECO:0000256" key="1">
    <source>
        <dbReference type="ARBA" id="ARBA00022692"/>
    </source>
</evidence>
<protein>
    <recommendedName>
        <fullName evidence="8">LNR domain-containing protein</fullName>
    </recommendedName>
</protein>
<name>A0A821YU87_9BILA</name>
<dbReference type="Pfam" id="PF00066">
    <property type="entry name" value="Notch"/>
    <property type="match status" value="1"/>
</dbReference>
<evidence type="ECO:0000313" key="10">
    <source>
        <dbReference type="Proteomes" id="UP000663873"/>
    </source>
</evidence>
<dbReference type="AlphaFoldDB" id="A0A821YU87"/>
<organism evidence="9 10">
    <name type="scientific">Rotaria socialis</name>
    <dbReference type="NCBI Taxonomy" id="392032"/>
    <lineage>
        <taxon>Eukaryota</taxon>
        <taxon>Metazoa</taxon>
        <taxon>Spiralia</taxon>
        <taxon>Gnathifera</taxon>
        <taxon>Rotifera</taxon>
        <taxon>Eurotatoria</taxon>
        <taxon>Bdelloidea</taxon>
        <taxon>Philodinida</taxon>
        <taxon>Philodinidae</taxon>
        <taxon>Rotaria</taxon>
    </lineage>
</organism>
<keyword evidence="10" id="KW-1185">Reference proteome</keyword>